<dbReference type="AlphaFoldDB" id="A0A6C1DYF7"/>
<sequence>MPPRSIEEWFYYKLLSSPGFHRFVRKVYRKVNGIKEDPFTDQSTAFQYLYKPTPRQKFKALRLLFWDEMRSTFGFRRRLGDRFKKD</sequence>
<reference evidence="1 2" key="1">
    <citation type="journal article" date="2019" name="BMC Genomics">
        <title>Chromosome level assembly and comparative genome analysis confirm lager-brewing yeasts originated from a single hybridization.</title>
        <authorList>
            <person name="Salazar A.N."/>
            <person name="Gorter de Vries A.R."/>
            <person name="van den Broek M."/>
            <person name="Brouwers N."/>
            <person name="de la Torre Cortes P."/>
            <person name="Kuijpers N.G.A."/>
            <person name="Daran J.G."/>
            <person name="Abeel T."/>
        </authorList>
    </citation>
    <scope>NUCLEOTIDE SEQUENCE [LARGE SCALE GENOMIC DNA]</scope>
    <source>
        <strain evidence="1 2">CBS 1483</strain>
    </source>
</reference>
<protein>
    <submittedName>
        <fullName evidence="1">MIOREX complex component 7</fullName>
    </submittedName>
</protein>
<keyword evidence="2" id="KW-1185">Reference proteome</keyword>
<dbReference type="Proteomes" id="UP000501346">
    <property type="component" value="Chromosome ScXIV"/>
</dbReference>
<name>A0A6C1DYF7_SACPS</name>
<evidence type="ECO:0000313" key="1">
    <source>
        <dbReference type="EMBL" id="QID81935.1"/>
    </source>
</evidence>
<proteinExistence type="predicted"/>
<dbReference type="OrthoDB" id="4138121at2759"/>
<dbReference type="EMBL" id="CP048995">
    <property type="protein sequence ID" value="QID81935.1"/>
    <property type="molecule type" value="Genomic_DNA"/>
</dbReference>
<evidence type="ECO:0000313" key="2">
    <source>
        <dbReference type="Proteomes" id="UP000501346"/>
    </source>
</evidence>
<gene>
    <name evidence="1" type="primary">MRX7_1</name>
    <name evidence="1" type="ORF">GRS66_004335</name>
</gene>
<organism evidence="1 2">
    <name type="scientific">Saccharomyces pastorianus</name>
    <name type="common">Lager yeast</name>
    <name type="synonym">Saccharomyces cerevisiae x Saccharomyces eubayanus</name>
    <dbReference type="NCBI Taxonomy" id="27292"/>
    <lineage>
        <taxon>Eukaryota</taxon>
        <taxon>Fungi</taxon>
        <taxon>Dikarya</taxon>
        <taxon>Ascomycota</taxon>
        <taxon>Saccharomycotina</taxon>
        <taxon>Saccharomycetes</taxon>
        <taxon>Saccharomycetales</taxon>
        <taxon>Saccharomycetaceae</taxon>
        <taxon>Saccharomyces</taxon>
    </lineage>
</organism>
<dbReference type="InterPro" id="IPR020301">
    <property type="entry name" value="Mrx7"/>
</dbReference>
<accession>A0A6C1DYF7</accession>
<dbReference type="Pfam" id="PF10906">
    <property type="entry name" value="Mrx7"/>
    <property type="match status" value="1"/>
</dbReference>